<reference evidence="2" key="1">
    <citation type="journal article" date="2014" name="Int. J. Syst. Evol. Microbiol.">
        <title>Complete genome sequence of Corynebacterium casei LMG S-19264T (=DSM 44701T), isolated from a smear-ripened cheese.</title>
        <authorList>
            <consortium name="US DOE Joint Genome Institute (JGI-PGF)"/>
            <person name="Walter F."/>
            <person name="Albersmeier A."/>
            <person name="Kalinowski J."/>
            <person name="Ruckert C."/>
        </authorList>
    </citation>
    <scope>NUCLEOTIDE SEQUENCE</scope>
    <source>
        <strain evidence="2">KCTC 42650</strain>
    </source>
</reference>
<dbReference type="EMBL" id="BNCJ01000036">
    <property type="protein sequence ID" value="GHF73799.1"/>
    <property type="molecule type" value="Genomic_DNA"/>
</dbReference>
<dbReference type="Proteomes" id="UP000626220">
    <property type="component" value="Unassembled WGS sequence"/>
</dbReference>
<proteinExistence type="predicted"/>
<dbReference type="RefSeq" id="WP_229864487.1">
    <property type="nucleotide sequence ID" value="NZ_BNCJ01000036.1"/>
</dbReference>
<keyword evidence="1" id="KW-0732">Signal</keyword>
<dbReference type="AlphaFoldDB" id="A0A8J3MAE7"/>
<name>A0A8J3MAE7_9RHOB</name>
<evidence type="ECO:0000313" key="2">
    <source>
        <dbReference type="EMBL" id="GHF73799.1"/>
    </source>
</evidence>
<evidence type="ECO:0000256" key="1">
    <source>
        <dbReference type="SAM" id="SignalP"/>
    </source>
</evidence>
<gene>
    <name evidence="2" type="ORF">GCM10017056_50750</name>
</gene>
<reference evidence="2" key="2">
    <citation type="submission" date="2020-09" db="EMBL/GenBank/DDBJ databases">
        <authorList>
            <person name="Sun Q."/>
            <person name="Kim S."/>
        </authorList>
    </citation>
    <scope>NUCLEOTIDE SEQUENCE</scope>
    <source>
        <strain evidence="2">KCTC 42650</strain>
    </source>
</reference>
<organism evidence="2 3">
    <name type="scientific">Seohaeicola zhoushanensis</name>
    <dbReference type="NCBI Taxonomy" id="1569283"/>
    <lineage>
        <taxon>Bacteria</taxon>
        <taxon>Pseudomonadati</taxon>
        <taxon>Pseudomonadota</taxon>
        <taxon>Alphaproteobacteria</taxon>
        <taxon>Rhodobacterales</taxon>
        <taxon>Roseobacteraceae</taxon>
        <taxon>Seohaeicola</taxon>
    </lineage>
</organism>
<protein>
    <submittedName>
        <fullName evidence="2">Uncharacterized protein</fullName>
    </submittedName>
</protein>
<keyword evidence="3" id="KW-1185">Reference proteome</keyword>
<evidence type="ECO:0000313" key="3">
    <source>
        <dbReference type="Proteomes" id="UP000626220"/>
    </source>
</evidence>
<feature type="chain" id="PRO_5035163829" evidence="1">
    <location>
        <begin position="24"/>
        <end position="115"/>
    </location>
</feature>
<feature type="signal peptide" evidence="1">
    <location>
        <begin position="1"/>
        <end position="23"/>
    </location>
</feature>
<sequence>MRRLLNRFATIALCLVMILTAQATGMVRAQPGAQGYAVICTGSGPVMVELDSKGEPVSRHYCPDGALALLAAVATPMALLERPVGAVRILTIPKGVHLAALRPQPAQARGPPVQV</sequence>
<comment type="caution">
    <text evidence="2">The sequence shown here is derived from an EMBL/GenBank/DDBJ whole genome shotgun (WGS) entry which is preliminary data.</text>
</comment>
<accession>A0A8J3MAE7</accession>